<evidence type="ECO:0000313" key="2">
    <source>
        <dbReference type="Proteomes" id="UP000762676"/>
    </source>
</evidence>
<comment type="caution">
    <text evidence="1">The sequence shown here is derived from an EMBL/GenBank/DDBJ whole genome shotgun (WGS) entry which is preliminary data.</text>
</comment>
<reference evidence="1 2" key="1">
    <citation type="journal article" date="2021" name="Elife">
        <title>Chloroplast acquisition without the gene transfer in kleptoplastic sea slugs, Plakobranchus ocellatus.</title>
        <authorList>
            <person name="Maeda T."/>
            <person name="Takahashi S."/>
            <person name="Yoshida T."/>
            <person name="Shimamura S."/>
            <person name="Takaki Y."/>
            <person name="Nagai Y."/>
            <person name="Toyoda A."/>
            <person name="Suzuki Y."/>
            <person name="Arimoto A."/>
            <person name="Ishii H."/>
            <person name="Satoh N."/>
            <person name="Nishiyama T."/>
            <person name="Hasebe M."/>
            <person name="Maruyama T."/>
            <person name="Minagawa J."/>
            <person name="Obokata J."/>
            <person name="Shigenobu S."/>
        </authorList>
    </citation>
    <scope>NUCLEOTIDE SEQUENCE [LARGE SCALE GENOMIC DNA]</scope>
</reference>
<gene>
    <name evidence="1" type="ORF">ElyMa_006179500</name>
</gene>
<accession>A0AAV4H223</accession>
<organism evidence="1 2">
    <name type="scientific">Elysia marginata</name>
    <dbReference type="NCBI Taxonomy" id="1093978"/>
    <lineage>
        <taxon>Eukaryota</taxon>
        <taxon>Metazoa</taxon>
        <taxon>Spiralia</taxon>
        <taxon>Lophotrochozoa</taxon>
        <taxon>Mollusca</taxon>
        <taxon>Gastropoda</taxon>
        <taxon>Heterobranchia</taxon>
        <taxon>Euthyneura</taxon>
        <taxon>Panpulmonata</taxon>
        <taxon>Sacoglossa</taxon>
        <taxon>Placobranchoidea</taxon>
        <taxon>Plakobranchidae</taxon>
        <taxon>Elysia</taxon>
    </lineage>
</organism>
<proteinExistence type="predicted"/>
<dbReference type="Proteomes" id="UP000762676">
    <property type="component" value="Unassembled WGS sequence"/>
</dbReference>
<sequence>MELWYFTNAACASLRSHSLKQYYRPILDRSSPLFPLACFKHFFQTWLGQTGFLYDEMFSKENVWATTKPGDVTNPAALIKACDVLLNRMPSNLPNYVTETLIKLCLVLPNFLERSLYSMRVYLSQGYPLMLGDGKEFMHDLFARKIPEWFEPGYSLEFFFSQTRVGPPFVKFVNSGPFKVIMVLFSPEACIVWVGNVDFFPKCEQISTCALKTIDAETSLEALKTEMGDVARAFDDVFSAQSRDKSMFLGRLFPGLLIMVHDRDRTQVFKLLDKHIDLLALKIDSLISSIALDSSLGSLNSSIPPELQNVLRTFRVSVQYRHPDSYTCHTTMRSQSLLLQHPTSSCDTHIRLVDAIQSSLHEEFDKEAAYFTQNGDTHKLTLSGWSISSWPFHLIVKGLAMVDNALKTCEKLSQ</sequence>
<evidence type="ECO:0000313" key="1">
    <source>
        <dbReference type="EMBL" id="GFR91584.1"/>
    </source>
</evidence>
<name>A0AAV4H223_9GAST</name>
<protein>
    <submittedName>
        <fullName evidence="1">Uncharacterized protein</fullName>
    </submittedName>
</protein>
<dbReference type="AlphaFoldDB" id="A0AAV4H223"/>
<keyword evidence="2" id="KW-1185">Reference proteome</keyword>
<dbReference type="EMBL" id="BMAT01012401">
    <property type="protein sequence ID" value="GFR91584.1"/>
    <property type="molecule type" value="Genomic_DNA"/>
</dbReference>